<name>A0A2S5R9Q1_9PROT</name>
<protein>
    <submittedName>
        <fullName evidence="1">Uncharacterized protein</fullName>
    </submittedName>
</protein>
<sequence>MSKVFEVHRKTVRWGHNQYKTEGKYNARKCLGCKQKLNYSKIEFFLTDHKKTRLKNIGVEFTIVI</sequence>
<keyword evidence="2" id="KW-1185">Reference proteome</keyword>
<dbReference type="EMBL" id="PHHC01000079">
    <property type="protein sequence ID" value="PPE04051.1"/>
    <property type="molecule type" value="Genomic_DNA"/>
</dbReference>
<accession>A0A2S5R9Q1</accession>
<gene>
    <name evidence="1" type="ORF">HCUR_00586</name>
</gene>
<reference evidence="1 2" key="1">
    <citation type="submission" date="2017-11" db="EMBL/GenBank/DDBJ databases">
        <title>Comparative genomic analysis of Holospora spp., intranuclear symbionts of paramecia.</title>
        <authorList>
            <person name="Garushyants S.K."/>
            <person name="Beliavskaya A."/>
            <person name="Malko D.B."/>
            <person name="Logacheva M.D."/>
            <person name="Rautian M.S."/>
            <person name="Gelfand M.S."/>
        </authorList>
    </citation>
    <scope>NUCLEOTIDE SEQUENCE [LARGE SCALE GENOMIC DNA]</scope>
    <source>
        <strain evidence="2">02AZ16</strain>
    </source>
</reference>
<comment type="caution">
    <text evidence="1">The sequence shown here is derived from an EMBL/GenBank/DDBJ whole genome shotgun (WGS) entry which is preliminary data.</text>
</comment>
<evidence type="ECO:0000313" key="2">
    <source>
        <dbReference type="Proteomes" id="UP000239425"/>
    </source>
</evidence>
<dbReference type="AlphaFoldDB" id="A0A2S5R9Q1"/>
<evidence type="ECO:0000313" key="1">
    <source>
        <dbReference type="EMBL" id="PPE04051.1"/>
    </source>
</evidence>
<proteinExistence type="predicted"/>
<dbReference type="Proteomes" id="UP000239425">
    <property type="component" value="Unassembled WGS sequence"/>
</dbReference>
<organism evidence="1 2">
    <name type="scientific">Holospora curviuscula</name>
    <dbReference type="NCBI Taxonomy" id="1082868"/>
    <lineage>
        <taxon>Bacteria</taxon>
        <taxon>Pseudomonadati</taxon>
        <taxon>Pseudomonadota</taxon>
        <taxon>Alphaproteobacteria</taxon>
        <taxon>Holosporales</taxon>
        <taxon>Holosporaceae</taxon>
        <taxon>Holospora</taxon>
    </lineage>
</organism>